<keyword evidence="1" id="KW-1133">Transmembrane helix</keyword>
<evidence type="ECO:0000256" key="1">
    <source>
        <dbReference type="SAM" id="Phobius"/>
    </source>
</evidence>
<evidence type="ECO:0000313" key="3">
    <source>
        <dbReference type="Proteomes" id="UP000790347"/>
    </source>
</evidence>
<evidence type="ECO:0000313" key="2">
    <source>
        <dbReference type="EMBL" id="KAH9517191.1"/>
    </source>
</evidence>
<organism evidence="2 3">
    <name type="scientific">Dermatophagoides farinae</name>
    <name type="common">American house dust mite</name>
    <dbReference type="NCBI Taxonomy" id="6954"/>
    <lineage>
        <taxon>Eukaryota</taxon>
        <taxon>Metazoa</taxon>
        <taxon>Ecdysozoa</taxon>
        <taxon>Arthropoda</taxon>
        <taxon>Chelicerata</taxon>
        <taxon>Arachnida</taxon>
        <taxon>Acari</taxon>
        <taxon>Acariformes</taxon>
        <taxon>Sarcoptiformes</taxon>
        <taxon>Astigmata</taxon>
        <taxon>Psoroptidia</taxon>
        <taxon>Analgoidea</taxon>
        <taxon>Pyroglyphidae</taxon>
        <taxon>Dermatophagoidinae</taxon>
        <taxon>Dermatophagoides</taxon>
    </lineage>
</organism>
<keyword evidence="1" id="KW-0812">Transmembrane</keyword>
<dbReference type="EMBL" id="ASGP02000003">
    <property type="protein sequence ID" value="KAH9517191.1"/>
    <property type="molecule type" value="Genomic_DNA"/>
</dbReference>
<feature type="transmembrane region" description="Helical" evidence="1">
    <location>
        <begin position="115"/>
        <end position="141"/>
    </location>
</feature>
<name>A0A922HZ41_DERFA</name>
<gene>
    <name evidence="2" type="ORF">DERF_007875</name>
</gene>
<feature type="transmembrane region" description="Helical" evidence="1">
    <location>
        <begin position="237"/>
        <end position="258"/>
    </location>
</feature>
<feature type="transmembrane region" description="Helical" evidence="1">
    <location>
        <begin position="264"/>
        <end position="285"/>
    </location>
</feature>
<keyword evidence="1" id="KW-0472">Membrane</keyword>
<reference evidence="2" key="1">
    <citation type="submission" date="2013-05" db="EMBL/GenBank/DDBJ databases">
        <authorList>
            <person name="Yim A.K.Y."/>
            <person name="Chan T.F."/>
            <person name="Ji K.M."/>
            <person name="Liu X.Y."/>
            <person name="Zhou J.W."/>
            <person name="Li R.Q."/>
            <person name="Yang K.Y."/>
            <person name="Li J."/>
            <person name="Li M."/>
            <person name="Law P.T.W."/>
            <person name="Wu Y.L."/>
            <person name="Cai Z.L."/>
            <person name="Qin H."/>
            <person name="Bao Y."/>
            <person name="Leung R.K.K."/>
            <person name="Ng P.K.S."/>
            <person name="Zou J."/>
            <person name="Zhong X.J."/>
            <person name="Ran P.X."/>
            <person name="Zhong N.S."/>
            <person name="Liu Z.G."/>
            <person name="Tsui S.K.W."/>
        </authorList>
    </citation>
    <scope>NUCLEOTIDE SEQUENCE</scope>
    <source>
        <strain evidence="2">Derf</strain>
        <tissue evidence="2">Whole organism</tissue>
    </source>
</reference>
<feature type="transmembrane region" description="Helical" evidence="1">
    <location>
        <begin position="69"/>
        <end position="95"/>
    </location>
</feature>
<reference evidence="2" key="2">
    <citation type="journal article" date="2022" name="Res Sq">
        <title>Comparative Genomics Reveals Insights into the Divergent Evolution of Astigmatic Mites and Household Pest Adaptations.</title>
        <authorList>
            <person name="Xiong Q."/>
            <person name="Wan A.T.-Y."/>
            <person name="Liu X.-Y."/>
            <person name="Fung C.S.-H."/>
            <person name="Xiao X."/>
            <person name="Malainual N."/>
            <person name="Hou J."/>
            <person name="Wang L."/>
            <person name="Wang M."/>
            <person name="Yang K."/>
            <person name="Cui Y."/>
            <person name="Leung E."/>
            <person name="Nong W."/>
            <person name="Shin S.-K."/>
            <person name="Au S."/>
            <person name="Jeong K.Y."/>
            <person name="Chew F.T."/>
            <person name="Hui J."/>
            <person name="Leung T.F."/>
            <person name="Tungtrongchitr A."/>
            <person name="Zhong N."/>
            <person name="Liu Z."/>
            <person name="Tsui S."/>
        </authorList>
    </citation>
    <scope>NUCLEOTIDE SEQUENCE</scope>
    <source>
        <strain evidence="2">Derf</strain>
        <tissue evidence="2">Whole organism</tissue>
    </source>
</reference>
<accession>A0A922HZ41</accession>
<feature type="transmembrane region" description="Helical" evidence="1">
    <location>
        <begin position="161"/>
        <end position="182"/>
    </location>
</feature>
<feature type="transmembrane region" description="Helical" evidence="1">
    <location>
        <begin position="356"/>
        <end position="376"/>
    </location>
</feature>
<keyword evidence="3" id="KW-1185">Reference proteome</keyword>
<dbReference type="AlphaFoldDB" id="A0A922HZ41"/>
<protein>
    <submittedName>
        <fullName evidence="2">Uncharacterized protein</fullName>
    </submittedName>
</protein>
<comment type="caution">
    <text evidence="2">The sequence shown here is derived from an EMBL/GenBank/DDBJ whole genome shotgun (WGS) entry which is preliminary data.</text>
</comment>
<sequence length="380" mass="45528">MDRRQKNSRQYHRLMLFTFGNLGYQFQSICLRSSFNVVMNILINVIATYGLSVYDPRAFIGENFASKKFFITLLIFTYHILFPFGYLLITINYLIYGRQILHNICTLIVVNFNRFYILFTIFIVVNECLFSGSFLFHFIFHERTTDLRTYVNIFGWFQSDIQFYLSCFLSFIFQKSILQLLINIEHDIMDKRKNNNNNQQIQFNRYLTFENQRLLIQRLSRMASISKSVNRCLSFHLMIWLITQSFNLTLIFCIQRLSTYTGNTILLLRIFIYCSYIAIISHNNLEISKQLKMVHQHLLSPYWNMANLHLNVFGICSSTMMEEQKLIRSFDPIRLYELFDMYEQDFLMKIYQLKTINFTFLMTLVFFITEYGVFIVQTSL</sequence>
<proteinExistence type="predicted"/>
<dbReference type="Proteomes" id="UP000790347">
    <property type="component" value="Unassembled WGS sequence"/>
</dbReference>
<feature type="transmembrane region" description="Helical" evidence="1">
    <location>
        <begin position="35"/>
        <end position="54"/>
    </location>
</feature>